<accession>A0A498IH32</accession>
<proteinExistence type="inferred from homology"/>
<dbReference type="EMBL" id="RDQH01000338">
    <property type="protein sequence ID" value="RXH81445.1"/>
    <property type="molecule type" value="Genomic_DNA"/>
</dbReference>
<dbReference type="InterPro" id="IPR002347">
    <property type="entry name" value="SDR_fam"/>
</dbReference>
<protein>
    <submittedName>
        <fullName evidence="2">Uncharacterized protein</fullName>
    </submittedName>
</protein>
<dbReference type="STRING" id="3750.A0A498IH32"/>
<dbReference type="SUPFAM" id="SSF51735">
    <property type="entry name" value="NAD(P)-binding Rossmann-fold domains"/>
    <property type="match status" value="1"/>
</dbReference>
<dbReference type="Gene3D" id="3.40.50.720">
    <property type="entry name" value="NAD(P)-binding Rossmann-like Domain"/>
    <property type="match status" value="1"/>
</dbReference>
<reference evidence="2 3" key="1">
    <citation type="submission" date="2018-10" db="EMBL/GenBank/DDBJ databases">
        <title>A high-quality apple genome assembly.</title>
        <authorList>
            <person name="Hu J."/>
        </authorList>
    </citation>
    <scope>NUCLEOTIDE SEQUENCE [LARGE SCALE GENOMIC DNA]</scope>
    <source>
        <strain evidence="3">cv. HFTH1</strain>
        <tissue evidence="2">Young leaf</tissue>
    </source>
</reference>
<gene>
    <name evidence="2" type="ORF">DVH24_034866</name>
</gene>
<organism evidence="2 3">
    <name type="scientific">Malus domestica</name>
    <name type="common">Apple</name>
    <name type="synonym">Pyrus malus</name>
    <dbReference type="NCBI Taxonomy" id="3750"/>
    <lineage>
        <taxon>Eukaryota</taxon>
        <taxon>Viridiplantae</taxon>
        <taxon>Streptophyta</taxon>
        <taxon>Embryophyta</taxon>
        <taxon>Tracheophyta</taxon>
        <taxon>Spermatophyta</taxon>
        <taxon>Magnoliopsida</taxon>
        <taxon>eudicotyledons</taxon>
        <taxon>Gunneridae</taxon>
        <taxon>Pentapetalae</taxon>
        <taxon>rosids</taxon>
        <taxon>fabids</taxon>
        <taxon>Rosales</taxon>
        <taxon>Rosaceae</taxon>
        <taxon>Amygdaloideae</taxon>
        <taxon>Maleae</taxon>
        <taxon>Malus</taxon>
    </lineage>
</organism>
<dbReference type="PANTHER" id="PTHR42820">
    <property type="entry name" value="SHORT-CHAIN DEHYDROGENASE REDUCTASE"/>
    <property type="match status" value="1"/>
</dbReference>
<dbReference type="AlphaFoldDB" id="A0A498IH32"/>
<name>A0A498IH32_MALDO</name>
<sequence>MNCLSPYALTFPLARSFVGLEDKEIENVMGSLANLKFVTLKVVDVANAALYLASDKARHISGHNLLIDGDFSILNPSFKMFQYPPES</sequence>
<evidence type="ECO:0000313" key="3">
    <source>
        <dbReference type="Proteomes" id="UP000290289"/>
    </source>
</evidence>
<comment type="similarity">
    <text evidence="1">Belongs to the short-chain dehydrogenases/reductases (SDR) family.</text>
</comment>
<evidence type="ECO:0000256" key="1">
    <source>
        <dbReference type="ARBA" id="ARBA00006484"/>
    </source>
</evidence>
<dbReference type="PANTHER" id="PTHR42820:SF1">
    <property type="entry name" value="SHORT-CHAIN DEHYDROGENASE_REDUCTASE FAMILY PROTEIN"/>
    <property type="match status" value="1"/>
</dbReference>
<dbReference type="Pfam" id="PF13561">
    <property type="entry name" value="adh_short_C2"/>
    <property type="match status" value="1"/>
</dbReference>
<comment type="caution">
    <text evidence="2">The sequence shown here is derived from an EMBL/GenBank/DDBJ whole genome shotgun (WGS) entry which is preliminary data.</text>
</comment>
<keyword evidence="3" id="KW-1185">Reference proteome</keyword>
<evidence type="ECO:0000313" key="2">
    <source>
        <dbReference type="EMBL" id="RXH81445.1"/>
    </source>
</evidence>
<dbReference type="Proteomes" id="UP000290289">
    <property type="component" value="Chromosome 12"/>
</dbReference>
<dbReference type="InterPro" id="IPR036291">
    <property type="entry name" value="NAD(P)-bd_dom_sf"/>
</dbReference>